<sequence>MIPRDEPTAAEVERLAEEIVADLNATLDAAEHDNPFGDGPDYPRPGRAEMMQDAREQARRILSQK</sequence>
<dbReference type="EMBL" id="JAVREX010000029">
    <property type="protein sequence ID" value="MDT0432788.1"/>
    <property type="molecule type" value="Genomic_DNA"/>
</dbReference>
<evidence type="ECO:0000313" key="2">
    <source>
        <dbReference type="EMBL" id="MDT0432788.1"/>
    </source>
</evidence>
<keyword evidence="3" id="KW-1185">Reference proteome</keyword>
<accession>A0ABU2RVC8</accession>
<feature type="compositionally biased region" description="Basic and acidic residues" evidence="1">
    <location>
        <begin position="44"/>
        <end position="59"/>
    </location>
</feature>
<evidence type="ECO:0000313" key="3">
    <source>
        <dbReference type="Proteomes" id="UP001183777"/>
    </source>
</evidence>
<gene>
    <name evidence="2" type="ORF">RM649_34880</name>
</gene>
<dbReference type="Proteomes" id="UP001183777">
    <property type="component" value="Unassembled WGS sequence"/>
</dbReference>
<reference evidence="3" key="1">
    <citation type="submission" date="2023-07" db="EMBL/GenBank/DDBJ databases">
        <title>30 novel species of actinomycetes from the DSMZ collection.</title>
        <authorList>
            <person name="Nouioui I."/>
        </authorList>
    </citation>
    <scope>NUCLEOTIDE SEQUENCE [LARGE SCALE GENOMIC DNA]</scope>
    <source>
        <strain evidence="3">DSM 41770</strain>
    </source>
</reference>
<proteinExistence type="predicted"/>
<feature type="region of interest" description="Disordered" evidence="1">
    <location>
        <begin position="28"/>
        <end position="65"/>
    </location>
</feature>
<organism evidence="2 3">
    <name type="scientific">Streptomyces salyersiae</name>
    <dbReference type="NCBI Taxonomy" id="3075530"/>
    <lineage>
        <taxon>Bacteria</taxon>
        <taxon>Bacillati</taxon>
        <taxon>Actinomycetota</taxon>
        <taxon>Actinomycetes</taxon>
        <taxon>Kitasatosporales</taxon>
        <taxon>Streptomycetaceae</taxon>
        <taxon>Streptomyces</taxon>
    </lineage>
</organism>
<comment type="caution">
    <text evidence="2">The sequence shown here is derived from an EMBL/GenBank/DDBJ whole genome shotgun (WGS) entry which is preliminary data.</text>
</comment>
<dbReference type="RefSeq" id="WP_311661675.1">
    <property type="nucleotide sequence ID" value="NZ_JAVREX010000029.1"/>
</dbReference>
<evidence type="ECO:0000256" key="1">
    <source>
        <dbReference type="SAM" id="MobiDB-lite"/>
    </source>
</evidence>
<protein>
    <submittedName>
        <fullName evidence="2">Uncharacterized protein</fullName>
    </submittedName>
</protein>
<name>A0ABU2RVC8_9ACTN</name>